<dbReference type="GO" id="GO:0051117">
    <property type="term" value="F:ATPase binding"/>
    <property type="evidence" value="ECO:0007669"/>
    <property type="project" value="TreeGrafter"/>
</dbReference>
<feature type="region of interest" description="Disordered" evidence="3">
    <location>
        <begin position="64"/>
        <end position="95"/>
    </location>
</feature>
<protein>
    <recommendedName>
        <fullName evidence="2">ATP-dependent Clp protease proteolytic subunit</fullName>
    </recommendedName>
</protein>
<feature type="compositionally biased region" description="Low complexity" evidence="3">
    <location>
        <begin position="1"/>
        <end position="18"/>
    </location>
</feature>
<dbReference type="PRINTS" id="PR00127">
    <property type="entry name" value="CLPPROTEASEP"/>
</dbReference>
<dbReference type="PANTHER" id="PTHR10381">
    <property type="entry name" value="ATP-DEPENDENT CLP PROTEASE PROTEOLYTIC SUBUNIT"/>
    <property type="match status" value="1"/>
</dbReference>
<dbReference type="InterPro" id="IPR029045">
    <property type="entry name" value="ClpP/crotonase-like_dom_sf"/>
</dbReference>
<dbReference type="AlphaFoldDB" id="A0A6A1VU38"/>
<dbReference type="Pfam" id="PF00574">
    <property type="entry name" value="CLP_protease"/>
    <property type="match status" value="1"/>
</dbReference>
<gene>
    <name evidence="4" type="ORF">CJ030_MR4G026701</name>
</gene>
<dbReference type="Proteomes" id="UP000516437">
    <property type="component" value="Chromosome 4"/>
</dbReference>
<dbReference type="GO" id="GO:0004176">
    <property type="term" value="F:ATP-dependent peptidase activity"/>
    <property type="evidence" value="ECO:0007669"/>
    <property type="project" value="InterPro"/>
</dbReference>
<keyword evidence="4" id="KW-0645">Protease</keyword>
<dbReference type="InterPro" id="IPR001907">
    <property type="entry name" value="ClpP"/>
</dbReference>
<sequence>MDLLSVSSPSSSSSLPSPHFLSNTKSSHHFSTFNPQIPSTPSGRQRIFVRNALRTTAAKSLGLGLALEPQQRERTQVTFELSGGPPQTPPTAMRGAEADPMGLLLRERIVFLGSSIDDFVADAIISQLLLLDAQDHTKDIRLFINSPGGALR</sequence>
<name>A0A6A1VU38_9ROSI</name>
<dbReference type="EMBL" id="RXIC02000022">
    <property type="protein sequence ID" value="KAB1216283.1"/>
    <property type="molecule type" value="Genomic_DNA"/>
</dbReference>
<proteinExistence type="inferred from homology"/>
<dbReference type="GO" id="GO:0006515">
    <property type="term" value="P:protein quality control for misfolded or incompletely synthesized proteins"/>
    <property type="evidence" value="ECO:0007669"/>
    <property type="project" value="TreeGrafter"/>
</dbReference>
<evidence type="ECO:0000256" key="2">
    <source>
        <dbReference type="RuleBase" id="RU003567"/>
    </source>
</evidence>
<keyword evidence="5" id="KW-1185">Reference proteome</keyword>
<dbReference type="GO" id="GO:0004252">
    <property type="term" value="F:serine-type endopeptidase activity"/>
    <property type="evidence" value="ECO:0007669"/>
    <property type="project" value="InterPro"/>
</dbReference>
<evidence type="ECO:0000313" key="4">
    <source>
        <dbReference type="EMBL" id="KAB1216283.1"/>
    </source>
</evidence>
<evidence type="ECO:0000256" key="1">
    <source>
        <dbReference type="ARBA" id="ARBA00007039"/>
    </source>
</evidence>
<comment type="similarity">
    <text evidence="1 2">Belongs to the peptidase S14 family.</text>
</comment>
<dbReference type="PANTHER" id="PTHR10381:SF24">
    <property type="entry name" value="ATP-DEPENDENT CLP PROTEASE PROTEOLYTIC SUBUNIT 4, CHLOROPLASTIC"/>
    <property type="match status" value="1"/>
</dbReference>
<feature type="region of interest" description="Disordered" evidence="3">
    <location>
        <begin position="1"/>
        <end position="20"/>
    </location>
</feature>
<accession>A0A6A1VU38</accession>
<dbReference type="GO" id="GO:0009532">
    <property type="term" value="C:plastid stroma"/>
    <property type="evidence" value="ECO:0007669"/>
    <property type="project" value="UniProtKB-ARBA"/>
</dbReference>
<dbReference type="SUPFAM" id="SSF52096">
    <property type="entry name" value="ClpP/crotonase"/>
    <property type="match status" value="1"/>
</dbReference>
<evidence type="ECO:0000313" key="5">
    <source>
        <dbReference type="Proteomes" id="UP000516437"/>
    </source>
</evidence>
<dbReference type="InterPro" id="IPR023562">
    <property type="entry name" value="ClpP/TepA"/>
</dbReference>
<evidence type="ECO:0000256" key="3">
    <source>
        <dbReference type="SAM" id="MobiDB-lite"/>
    </source>
</evidence>
<dbReference type="OrthoDB" id="784676at2759"/>
<keyword evidence="4" id="KW-0378">Hydrolase</keyword>
<reference evidence="4 5" key="1">
    <citation type="journal article" date="2019" name="Plant Biotechnol. J.">
        <title>The red bayberry genome and genetic basis of sex determination.</title>
        <authorList>
            <person name="Jia H.M."/>
            <person name="Jia H.J."/>
            <person name="Cai Q.L."/>
            <person name="Wang Y."/>
            <person name="Zhao H.B."/>
            <person name="Yang W.F."/>
            <person name="Wang G.Y."/>
            <person name="Li Y.H."/>
            <person name="Zhan D.L."/>
            <person name="Shen Y.T."/>
            <person name="Niu Q.F."/>
            <person name="Chang L."/>
            <person name="Qiu J."/>
            <person name="Zhao L."/>
            <person name="Xie H.B."/>
            <person name="Fu W.Y."/>
            <person name="Jin J."/>
            <person name="Li X.W."/>
            <person name="Jiao Y."/>
            <person name="Zhou C.C."/>
            <person name="Tu T."/>
            <person name="Chai C.Y."/>
            <person name="Gao J.L."/>
            <person name="Fan L.J."/>
            <person name="van de Weg E."/>
            <person name="Wang J.Y."/>
            <person name="Gao Z.S."/>
        </authorList>
    </citation>
    <scope>NUCLEOTIDE SEQUENCE [LARGE SCALE GENOMIC DNA]</scope>
    <source>
        <tissue evidence="4">Leaves</tissue>
    </source>
</reference>
<organism evidence="4 5">
    <name type="scientific">Morella rubra</name>
    <name type="common">Chinese bayberry</name>
    <dbReference type="NCBI Taxonomy" id="262757"/>
    <lineage>
        <taxon>Eukaryota</taxon>
        <taxon>Viridiplantae</taxon>
        <taxon>Streptophyta</taxon>
        <taxon>Embryophyta</taxon>
        <taxon>Tracheophyta</taxon>
        <taxon>Spermatophyta</taxon>
        <taxon>Magnoliopsida</taxon>
        <taxon>eudicotyledons</taxon>
        <taxon>Gunneridae</taxon>
        <taxon>Pentapetalae</taxon>
        <taxon>rosids</taxon>
        <taxon>fabids</taxon>
        <taxon>Fagales</taxon>
        <taxon>Myricaceae</taxon>
        <taxon>Morella</taxon>
    </lineage>
</organism>
<dbReference type="Gene3D" id="3.90.226.10">
    <property type="entry name" value="2-enoyl-CoA Hydratase, Chain A, domain 1"/>
    <property type="match status" value="1"/>
</dbReference>
<comment type="caution">
    <text evidence="4">The sequence shown here is derived from an EMBL/GenBank/DDBJ whole genome shotgun (WGS) entry which is preliminary data.</text>
</comment>
<dbReference type="GO" id="GO:0009368">
    <property type="term" value="C:endopeptidase Clp complex"/>
    <property type="evidence" value="ECO:0007669"/>
    <property type="project" value="TreeGrafter"/>
</dbReference>